<dbReference type="Proteomes" id="UP000799754">
    <property type="component" value="Unassembled WGS sequence"/>
</dbReference>
<keyword evidence="2" id="KW-1185">Reference proteome</keyword>
<dbReference type="EMBL" id="MU006704">
    <property type="protein sequence ID" value="KAF2631494.1"/>
    <property type="molecule type" value="Genomic_DNA"/>
</dbReference>
<protein>
    <submittedName>
        <fullName evidence="1">Uncharacterized protein</fullName>
    </submittedName>
</protein>
<gene>
    <name evidence="1" type="ORF">BU25DRAFT_445622</name>
</gene>
<name>A0ACB6SE13_9PLEO</name>
<evidence type="ECO:0000313" key="2">
    <source>
        <dbReference type="Proteomes" id="UP000799754"/>
    </source>
</evidence>
<comment type="caution">
    <text evidence="1">The sequence shown here is derived from an EMBL/GenBank/DDBJ whole genome shotgun (WGS) entry which is preliminary data.</text>
</comment>
<accession>A0ACB6SE13</accession>
<reference evidence="1" key="1">
    <citation type="journal article" date="2020" name="Stud. Mycol.">
        <title>101 Dothideomycetes genomes: a test case for predicting lifestyles and emergence of pathogens.</title>
        <authorList>
            <person name="Haridas S."/>
            <person name="Albert R."/>
            <person name="Binder M."/>
            <person name="Bloem J."/>
            <person name="Labutti K."/>
            <person name="Salamov A."/>
            <person name="Andreopoulos B."/>
            <person name="Baker S."/>
            <person name="Barry K."/>
            <person name="Bills G."/>
            <person name="Bluhm B."/>
            <person name="Cannon C."/>
            <person name="Castanera R."/>
            <person name="Culley D."/>
            <person name="Daum C."/>
            <person name="Ezra D."/>
            <person name="Gonzalez J."/>
            <person name="Henrissat B."/>
            <person name="Kuo A."/>
            <person name="Liang C."/>
            <person name="Lipzen A."/>
            <person name="Lutzoni F."/>
            <person name="Magnuson J."/>
            <person name="Mondo S."/>
            <person name="Nolan M."/>
            <person name="Ohm R."/>
            <person name="Pangilinan J."/>
            <person name="Park H.-J."/>
            <person name="Ramirez L."/>
            <person name="Alfaro M."/>
            <person name="Sun H."/>
            <person name="Tritt A."/>
            <person name="Yoshinaga Y."/>
            <person name="Zwiers L.-H."/>
            <person name="Turgeon B."/>
            <person name="Goodwin S."/>
            <person name="Spatafora J."/>
            <person name="Crous P."/>
            <person name="Grigoriev I."/>
        </authorList>
    </citation>
    <scope>NUCLEOTIDE SEQUENCE</scope>
    <source>
        <strain evidence="1">CBS 525.71</strain>
    </source>
</reference>
<proteinExistence type="predicted"/>
<evidence type="ECO:0000313" key="1">
    <source>
        <dbReference type="EMBL" id="KAF2631494.1"/>
    </source>
</evidence>
<organism evidence="1 2">
    <name type="scientific">Macroventuria anomochaeta</name>
    <dbReference type="NCBI Taxonomy" id="301207"/>
    <lineage>
        <taxon>Eukaryota</taxon>
        <taxon>Fungi</taxon>
        <taxon>Dikarya</taxon>
        <taxon>Ascomycota</taxon>
        <taxon>Pezizomycotina</taxon>
        <taxon>Dothideomycetes</taxon>
        <taxon>Pleosporomycetidae</taxon>
        <taxon>Pleosporales</taxon>
        <taxon>Pleosporineae</taxon>
        <taxon>Didymellaceae</taxon>
        <taxon>Macroventuria</taxon>
    </lineage>
</organism>
<sequence>MWSKSYPVQRIPQPSGRTRTSQHQHSIGRSLILNTTASSQPATSSHMLRVKPLSRFSNINMKLSALLFAVIATAVVAESCTSKAPAPKPKPTSRSELCTRICASSPIQNCGKGWYSKQQGECWSCCKRT</sequence>